<reference evidence="1 2" key="1">
    <citation type="submission" date="2023-09" db="EMBL/GenBank/DDBJ databases">
        <title>Nesidiocoris tenuis whole genome shotgun sequence.</title>
        <authorList>
            <person name="Shibata T."/>
            <person name="Shimoda M."/>
            <person name="Kobayashi T."/>
            <person name="Uehara T."/>
        </authorList>
    </citation>
    <scope>NUCLEOTIDE SEQUENCE [LARGE SCALE GENOMIC DNA]</scope>
    <source>
        <strain evidence="1 2">Japan</strain>
    </source>
</reference>
<organism evidence="1 2">
    <name type="scientific">Nesidiocoris tenuis</name>
    <dbReference type="NCBI Taxonomy" id="355587"/>
    <lineage>
        <taxon>Eukaryota</taxon>
        <taxon>Metazoa</taxon>
        <taxon>Ecdysozoa</taxon>
        <taxon>Arthropoda</taxon>
        <taxon>Hexapoda</taxon>
        <taxon>Insecta</taxon>
        <taxon>Pterygota</taxon>
        <taxon>Neoptera</taxon>
        <taxon>Paraneoptera</taxon>
        <taxon>Hemiptera</taxon>
        <taxon>Heteroptera</taxon>
        <taxon>Panheteroptera</taxon>
        <taxon>Cimicomorpha</taxon>
        <taxon>Miridae</taxon>
        <taxon>Dicyphina</taxon>
        <taxon>Nesidiocoris</taxon>
    </lineage>
</organism>
<accession>A0ABN7A9A6</accession>
<keyword evidence="2" id="KW-1185">Reference proteome</keyword>
<protein>
    <submittedName>
        <fullName evidence="1">Uncharacterized protein</fullName>
    </submittedName>
</protein>
<sequence length="143" mass="17127">MSNHCENENVTYTTTTREDFRPFQLPLSSADDPPRRELLKHFYRTQAAKQIFEEMKTSPEEKFKIDYTTSYHRHYDIKDFKPKDIMQTVDPEMVAKYPLYDDPPMSVYLDKIDRIKPSAKARLPMNAFRKSSSFVKKWYDELE</sequence>
<dbReference type="Proteomes" id="UP001307889">
    <property type="component" value="Chromosome 1"/>
</dbReference>
<gene>
    <name evidence="1" type="ORF">NTJ_00524</name>
</gene>
<evidence type="ECO:0000313" key="1">
    <source>
        <dbReference type="EMBL" id="BES87719.1"/>
    </source>
</evidence>
<dbReference type="EMBL" id="AP028909">
    <property type="protein sequence ID" value="BES87719.1"/>
    <property type="molecule type" value="Genomic_DNA"/>
</dbReference>
<proteinExistence type="predicted"/>
<evidence type="ECO:0000313" key="2">
    <source>
        <dbReference type="Proteomes" id="UP001307889"/>
    </source>
</evidence>
<name>A0ABN7A9A6_9HEMI</name>